<gene>
    <name evidence="1" type="ORF">DespoDRAFT_01461</name>
</gene>
<dbReference type="Proteomes" id="UP000005778">
    <property type="component" value="Chromosome"/>
</dbReference>
<evidence type="ECO:0000313" key="2">
    <source>
        <dbReference type="Proteomes" id="UP000005778"/>
    </source>
</evidence>
<protein>
    <submittedName>
        <fullName evidence="1">Uncharacterized protein</fullName>
    </submittedName>
</protein>
<organism evidence="1 2">
    <name type="scientific">Desulfobacter postgatei 2ac9</name>
    <dbReference type="NCBI Taxonomy" id="879212"/>
    <lineage>
        <taxon>Bacteria</taxon>
        <taxon>Pseudomonadati</taxon>
        <taxon>Thermodesulfobacteriota</taxon>
        <taxon>Desulfobacteria</taxon>
        <taxon>Desulfobacterales</taxon>
        <taxon>Desulfobacteraceae</taxon>
        <taxon>Desulfobacter</taxon>
    </lineage>
</organism>
<reference evidence="1 2" key="1">
    <citation type="submission" date="2011-09" db="EMBL/GenBank/DDBJ databases">
        <authorList>
            <consortium name="US DOE Joint Genome Institute (JGI-PGF)"/>
            <person name="Lucas S."/>
            <person name="Han J."/>
            <person name="Lapidus A."/>
            <person name="Cheng J.-F."/>
            <person name="Goodwin L."/>
            <person name="Pitluck S."/>
            <person name="Peters L."/>
            <person name="Land M.L."/>
            <person name="Hauser L."/>
            <person name="Orellana R."/>
            <person name="Lovley D."/>
            <person name="Woyke T.J."/>
        </authorList>
    </citation>
    <scope>NUCLEOTIDE SEQUENCE [LARGE SCALE GENOMIC DNA]</scope>
    <source>
        <strain evidence="1 2">2ac9</strain>
    </source>
</reference>
<name>I5B1P2_9BACT</name>
<accession>I5B1P2</accession>
<evidence type="ECO:0000313" key="1">
    <source>
        <dbReference type="EMBL" id="EIM63405.1"/>
    </source>
</evidence>
<dbReference type="AlphaFoldDB" id="I5B1P2"/>
<reference evidence="1 2" key="2">
    <citation type="submission" date="2012-02" db="EMBL/GenBank/DDBJ databases">
        <title>Improved High-Quality Draft sequence of Desulfobacter postgatei 2ac9.</title>
        <authorList>
            <consortium name="US DOE Joint Genome Institute"/>
            <person name="Lucas S."/>
            <person name="Han J."/>
            <person name="Lapidus A."/>
            <person name="Cheng J.-F."/>
            <person name="Goodwin L."/>
            <person name="Pitluck S."/>
            <person name="Peters L."/>
            <person name="Ovchinnikova G."/>
            <person name="Held B."/>
            <person name="Detter J.C."/>
            <person name="Han C."/>
            <person name="Tapia R."/>
            <person name="Land M."/>
            <person name="Hauser L."/>
            <person name="Kyrpides N."/>
            <person name="Ivanova N."/>
            <person name="Pagani I."/>
            <person name="Orellana R."/>
            <person name="Lovley D."/>
            <person name="Woyke T."/>
        </authorList>
    </citation>
    <scope>NUCLEOTIDE SEQUENCE [LARGE SCALE GENOMIC DNA]</scope>
    <source>
        <strain evidence="1 2">2ac9</strain>
    </source>
</reference>
<sequence>MKLAHVFGDRFGRCRNEKATTTEVMRAFLKPAILGSK</sequence>
<keyword evidence="2" id="KW-1185">Reference proteome</keyword>
<dbReference type="HOGENOM" id="CLU_3342921_0_0_7"/>
<dbReference type="EMBL" id="CM001488">
    <property type="protein sequence ID" value="EIM63405.1"/>
    <property type="molecule type" value="Genomic_DNA"/>
</dbReference>
<proteinExistence type="predicted"/>